<dbReference type="Proteomes" id="UP000422569">
    <property type="component" value="Chromosome"/>
</dbReference>
<organism evidence="3 4">
    <name type="scientific">Methylocystis parvus</name>
    <dbReference type="NCBI Taxonomy" id="134"/>
    <lineage>
        <taxon>Bacteria</taxon>
        <taxon>Pseudomonadati</taxon>
        <taxon>Pseudomonadota</taxon>
        <taxon>Alphaproteobacteria</taxon>
        <taxon>Hyphomicrobiales</taxon>
        <taxon>Methylocystaceae</taxon>
        <taxon>Methylocystis</taxon>
    </lineage>
</organism>
<evidence type="ECO:0000259" key="2">
    <source>
        <dbReference type="Pfam" id="PF00487"/>
    </source>
</evidence>
<evidence type="ECO:0000256" key="1">
    <source>
        <dbReference type="SAM" id="Phobius"/>
    </source>
</evidence>
<feature type="domain" description="Fatty acid desaturase" evidence="2">
    <location>
        <begin position="49"/>
        <end position="271"/>
    </location>
</feature>
<keyword evidence="4" id="KW-1185">Reference proteome</keyword>
<dbReference type="AlphaFoldDB" id="A0A6B8M864"/>
<reference evidence="3 4" key="1">
    <citation type="submission" date="2019-09" db="EMBL/GenBank/DDBJ databases">
        <title>Isolation and complete genome sequencing of Methylocystis species.</title>
        <authorList>
            <person name="Rumah B.L."/>
            <person name="Stead C.E."/>
            <person name="Stevens B.C."/>
            <person name="Minton N.P."/>
            <person name="Grosse-Honebrink A."/>
            <person name="Zhang Y."/>
        </authorList>
    </citation>
    <scope>NUCLEOTIDE SEQUENCE [LARGE SCALE GENOMIC DNA]</scope>
    <source>
        <strain evidence="3 4">BRCS2</strain>
    </source>
</reference>
<dbReference type="InterPro" id="IPR005804">
    <property type="entry name" value="FA_desaturase_dom"/>
</dbReference>
<dbReference type="EMBL" id="CP044331">
    <property type="protein sequence ID" value="QGM98595.1"/>
    <property type="molecule type" value="Genomic_DNA"/>
</dbReference>
<feature type="transmembrane region" description="Helical" evidence="1">
    <location>
        <begin position="21"/>
        <end position="54"/>
    </location>
</feature>
<keyword evidence="1" id="KW-0472">Membrane</keyword>
<name>A0A6B8M864_9HYPH</name>
<keyword evidence="1" id="KW-0812">Transmembrane</keyword>
<dbReference type="KEGG" id="mpar:F7D14_14650"/>
<protein>
    <submittedName>
        <fullName evidence="3">Fatty acid desaturase</fullName>
    </submittedName>
</protein>
<dbReference type="RefSeq" id="WP_016919125.1">
    <property type="nucleotide sequence ID" value="NZ_CP044331.1"/>
</dbReference>
<feature type="transmembrane region" description="Helical" evidence="1">
    <location>
        <begin position="187"/>
        <end position="204"/>
    </location>
</feature>
<accession>A0A6B8M864</accession>
<keyword evidence="1" id="KW-1133">Transmembrane helix</keyword>
<proteinExistence type="predicted"/>
<dbReference type="Pfam" id="PF00487">
    <property type="entry name" value="FA_desaturase"/>
    <property type="match status" value="1"/>
</dbReference>
<sequence length="293" mass="32679">MSVADYLTKNGFCRREDVSCIALSFILPALFFVPFIFDFTVLQAAAYVALFTAVDGRLNYLLHWHVHRPFTTSPPVNLLIDFLLGAATGVTASNWRIQHVHGHHAGKDEAYRAPGANMSAPYSARYAIAFCFGSLWPSMAAPLAEAFKKGVRGDVAGPINYRWAFAEQCLFLAFVAALGFWRPGLTLFVLVPWHLAMVFCTRYVDYMNHYGCDESGVDPMALANNTLHAGYNAVSGNLGYHTAHHHDPSGHWADLPLRHAEIASRVPAGHVKEFSWSFLNFPYHAFLARRSRM</sequence>
<dbReference type="GO" id="GO:0006629">
    <property type="term" value="P:lipid metabolic process"/>
    <property type="evidence" value="ECO:0007669"/>
    <property type="project" value="InterPro"/>
</dbReference>
<evidence type="ECO:0000313" key="3">
    <source>
        <dbReference type="EMBL" id="QGM98595.1"/>
    </source>
</evidence>
<gene>
    <name evidence="3" type="ORF">F7D14_14650</name>
</gene>
<evidence type="ECO:0000313" key="4">
    <source>
        <dbReference type="Proteomes" id="UP000422569"/>
    </source>
</evidence>